<dbReference type="CDD" id="cd01560">
    <property type="entry name" value="Thr-synth_2"/>
    <property type="match status" value="1"/>
</dbReference>
<dbReference type="PROSITE" id="PS00165">
    <property type="entry name" value="DEHYDRATASE_SER_THR"/>
    <property type="match status" value="1"/>
</dbReference>
<evidence type="ECO:0000256" key="5">
    <source>
        <dbReference type="ARBA" id="ARBA00013028"/>
    </source>
</evidence>
<dbReference type="GO" id="GO:0004795">
    <property type="term" value="F:threonine synthase activity"/>
    <property type="evidence" value="ECO:0007669"/>
    <property type="project" value="UniProtKB-UniRule"/>
</dbReference>
<protein>
    <recommendedName>
        <fullName evidence="6 11">Threonine synthase</fullName>
        <ecNumber evidence="5 11">4.2.3.1</ecNumber>
    </recommendedName>
</protein>
<dbReference type="RefSeq" id="WP_166033592.1">
    <property type="nucleotide sequence ID" value="NZ_CP049887.1"/>
</dbReference>
<dbReference type="EMBL" id="CP049887">
    <property type="protein sequence ID" value="QIL47479.1"/>
    <property type="molecule type" value="Genomic_DNA"/>
</dbReference>
<dbReference type="Pfam" id="PF00291">
    <property type="entry name" value="PALP"/>
    <property type="match status" value="1"/>
</dbReference>
<evidence type="ECO:0000256" key="4">
    <source>
        <dbReference type="ARBA" id="ARBA00005517"/>
    </source>
</evidence>
<dbReference type="Gene3D" id="3.40.50.1100">
    <property type="match status" value="2"/>
</dbReference>
<evidence type="ECO:0000259" key="13">
    <source>
        <dbReference type="Pfam" id="PF00291"/>
    </source>
</evidence>
<dbReference type="Proteomes" id="UP000501747">
    <property type="component" value="Chromosome"/>
</dbReference>
<dbReference type="Pfam" id="PF14821">
    <property type="entry name" value="Thr_synth_N"/>
    <property type="match status" value="1"/>
</dbReference>
<dbReference type="InterPro" id="IPR001926">
    <property type="entry name" value="TrpB-like_PALP"/>
</dbReference>
<reference evidence="15 16" key="1">
    <citation type="submission" date="2020-03" db="EMBL/GenBank/DDBJ databases">
        <title>Vagococcus sp. nov., isolated from beetles.</title>
        <authorList>
            <person name="Hyun D.-W."/>
            <person name="Bae J.-W."/>
        </authorList>
    </citation>
    <scope>NUCLEOTIDE SEQUENCE [LARGE SCALE GENOMIC DNA]</scope>
    <source>
        <strain evidence="15 16">HDW17B</strain>
    </source>
</reference>
<evidence type="ECO:0000256" key="12">
    <source>
        <dbReference type="PIRSR" id="PIRSR604450-51"/>
    </source>
</evidence>
<evidence type="ECO:0000313" key="15">
    <source>
        <dbReference type="EMBL" id="QIL47479.1"/>
    </source>
</evidence>
<dbReference type="PANTHER" id="PTHR43515">
    <property type="entry name" value="THREONINE SYNTHASE-LIKE 1"/>
    <property type="match status" value="1"/>
</dbReference>
<keyword evidence="15" id="KW-0456">Lyase</keyword>
<proteinExistence type="inferred from homology"/>
<comment type="catalytic activity">
    <reaction evidence="10">
        <text>O-phospho-L-homoserine + H2O = L-threonine + phosphate</text>
        <dbReference type="Rhea" id="RHEA:10840"/>
        <dbReference type="ChEBI" id="CHEBI:15377"/>
        <dbReference type="ChEBI" id="CHEBI:43474"/>
        <dbReference type="ChEBI" id="CHEBI:57590"/>
        <dbReference type="ChEBI" id="CHEBI:57926"/>
        <dbReference type="EC" id="4.2.3.1"/>
    </reaction>
</comment>
<dbReference type="AlphaFoldDB" id="A0A6G8AR84"/>
<evidence type="ECO:0000256" key="2">
    <source>
        <dbReference type="ARBA" id="ARBA00003648"/>
    </source>
</evidence>
<comment type="similarity">
    <text evidence="4">Belongs to the threonine synthase family.</text>
</comment>
<evidence type="ECO:0000256" key="7">
    <source>
        <dbReference type="ARBA" id="ARBA00022605"/>
    </source>
</evidence>
<dbReference type="InterPro" id="IPR000634">
    <property type="entry name" value="Ser/Thr_deHydtase_PyrdxlP-BS"/>
</dbReference>
<comment type="cofactor">
    <cofactor evidence="1 12">
        <name>pyridoxal 5'-phosphate</name>
        <dbReference type="ChEBI" id="CHEBI:597326"/>
    </cofactor>
</comment>
<evidence type="ECO:0000259" key="14">
    <source>
        <dbReference type="Pfam" id="PF14821"/>
    </source>
</evidence>
<dbReference type="NCBIfam" id="TIGR00260">
    <property type="entry name" value="thrC"/>
    <property type="match status" value="1"/>
</dbReference>
<dbReference type="InterPro" id="IPR036052">
    <property type="entry name" value="TrpB-like_PALP_sf"/>
</dbReference>
<comment type="pathway">
    <text evidence="3">Amino-acid biosynthesis; L-threonine biosynthesis; L-threonine from L-aspartate: step 5/5.</text>
</comment>
<feature type="domain" description="Threonine synthase N-terminal" evidence="14">
    <location>
        <begin position="2"/>
        <end position="78"/>
    </location>
</feature>
<dbReference type="KEGG" id="vhy:G7082_02480"/>
<evidence type="ECO:0000256" key="8">
    <source>
        <dbReference type="ARBA" id="ARBA00022697"/>
    </source>
</evidence>
<sequence length="486" mass="54545">MKYKSTRGLNEEVTASQAILNGLAADGGLYIPTQIPRYEITNQRFLNNTYQELAFDIMKPFLEDFSEKELKSCIVQAYDEKFTNELIAPIKKIGSDYYLELFHGPTLAFKDMALSILPYLMTTSLKKQKIKEDVVILTATSGDTGKAAMEGFSDVTHTKIIVFYPKEGVSAIQERQMLTQKGENTFVVGINGNFDEAQTAVKEMFNDKELNQLLANNKLRFSSANSINIGRLVPQIVYYFYAYQQLVLSKEITLGDKINVSVPTGNFGNILAAYYAKKMGLPIETLICASNKNNVLTEFFKTGTYDKNRDFFVTNSPSMDILISSNLERLLATITKGNTQRLNRFMSDLDVQGSYSLEQDEQKELLEFYSGFATESEIETVVKAVFEADKYVIDPHTAVAKKVAEDHQKETNTPLKTVIVSTASPYKFPAVFLGEQVDTDEVEKLHELTGLEIPKSVLELVDLPILHDRVVNVSDMKQSVVSILSL</sequence>
<dbReference type="SUPFAM" id="SSF53686">
    <property type="entry name" value="Tryptophan synthase beta subunit-like PLP-dependent enzymes"/>
    <property type="match status" value="1"/>
</dbReference>
<feature type="modified residue" description="N6-(pyridoxal phosphate)lysine" evidence="12">
    <location>
        <position position="110"/>
    </location>
</feature>
<dbReference type="GO" id="GO:0009088">
    <property type="term" value="P:threonine biosynthetic process"/>
    <property type="evidence" value="ECO:0007669"/>
    <property type="project" value="UniProtKB-UniRule"/>
</dbReference>
<dbReference type="UniPathway" id="UPA00050">
    <property type="reaction ID" value="UER00065"/>
</dbReference>
<accession>A0A6G8AR84</accession>
<feature type="domain" description="Tryptophan synthase beta chain-like PALP" evidence="13">
    <location>
        <begin position="99"/>
        <end position="409"/>
    </location>
</feature>
<evidence type="ECO:0000256" key="10">
    <source>
        <dbReference type="ARBA" id="ARBA00049144"/>
    </source>
</evidence>
<dbReference type="InterPro" id="IPR029144">
    <property type="entry name" value="Thr_synth_N"/>
</dbReference>
<dbReference type="InterPro" id="IPR037158">
    <property type="entry name" value="Thr_synth_N_sf"/>
</dbReference>
<name>A0A6G8AR84_9ENTE</name>
<evidence type="ECO:0000256" key="6">
    <source>
        <dbReference type="ARBA" id="ARBA00018679"/>
    </source>
</evidence>
<evidence type="ECO:0000256" key="3">
    <source>
        <dbReference type="ARBA" id="ARBA00004979"/>
    </source>
</evidence>
<gene>
    <name evidence="15" type="ORF">G7082_02480</name>
</gene>
<keyword evidence="7" id="KW-0028">Amino-acid biosynthesis</keyword>
<dbReference type="PANTHER" id="PTHR43515:SF1">
    <property type="entry name" value="THREONINE SYNTHASE-LIKE 1"/>
    <property type="match status" value="1"/>
</dbReference>
<keyword evidence="16" id="KW-1185">Reference proteome</keyword>
<evidence type="ECO:0000256" key="9">
    <source>
        <dbReference type="ARBA" id="ARBA00022898"/>
    </source>
</evidence>
<dbReference type="GO" id="GO:0030170">
    <property type="term" value="F:pyridoxal phosphate binding"/>
    <property type="evidence" value="ECO:0007669"/>
    <property type="project" value="InterPro"/>
</dbReference>
<dbReference type="EC" id="4.2.3.1" evidence="5 11"/>
<dbReference type="Gene3D" id="3.90.1380.10">
    <property type="entry name" value="Threonine synthase, N-terminal domain"/>
    <property type="match status" value="1"/>
</dbReference>
<evidence type="ECO:0000313" key="16">
    <source>
        <dbReference type="Proteomes" id="UP000501747"/>
    </source>
</evidence>
<keyword evidence="9 12" id="KW-0663">Pyridoxal phosphate</keyword>
<keyword evidence="8" id="KW-0791">Threonine biosynthesis</keyword>
<organism evidence="15 16">
    <name type="scientific">Vagococcus hydrophili</name>
    <dbReference type="NCBI Taxonomy" id="2714947"/>
    <lineage>
        <taxon>Bacteria</taxon>
        <taxon>Bacillati</taxon>
        <taxon>Bacillota</taxon>
        <taxon>Bacilli</taxon>
        <taxon>Lactobacillales</taxon>
        <taxon>Enterococcaceae</taxon>
        <taxon>Vagococcus</taxon>
    </lineage>
</organism>
<evidence type="ECO:0000256" key="11">
    <source>
        <dbReference type="NCBIfam" id="TIGR00260"/>
    </source>
</evidence>
<evidence type="ECO:0000256" key="1">
    <source>
        <dbReference type="ARBA" id="ARBA00001933"/>
    </source>
</evidence>
<dbReference type="GO" id="GO:0005737">
    <property type="term" value="C:cytoplasm"/>
    <property type="evidence" value="ECO:0007669"/>
    <property type="project" value="TreeGrafter"/>
</dbReference>
<dbReference type="InterPro" id="IPR004450">
    <property type="entry name" value="Thr_synthase-like"/>
</dbReference>
<comment type="function">
    <text evidence="2">Catalyzes the gamma-elimination of phosphate from L-phosphohomoserine and the beta-addition of water to produce L-threonine.</text>
</comment>